<evidence type="ECO:0000313" key="3">
    <source>
        <dbReference type="WBParaSite" id="sdigi.contig236.g6506.t1"/>
    </source>
</evidence>
<evidence type="ECO:0000256" key="1">
    <source>
        <dbReference type="SAM" id="Coils"/>
    </source>
</evidence>
<feature type="coiled-coil region" evidence="1">
    <location>
        <begin position="664"/>
        <end position="712"/>
    </location>
</feature>
<evidence type="ECO:0000313" key="2">
    <source>
        <dbReference type="Proteomes" id="UP000887581"/>
    </source>
</evidence>
<name>A0A915PT54_9BILA</name>
<sequence>MKEHSALADEFGRMCNATSELEKKVTDLEKSVEGHVIQATTFYDILEQHNVREQEASKAITESQFKIARLNEIIDKIKSDHSAELKRIQHEYRETEMKIDLEKETRMENYDETIYALRKNKEDLEKSLAVIEKEMKELFLRYENVTFEKERLCTQLNEEKERYEKEITLLQQQLDAIKERYFVEIAEWERIQTEKDSSYNRELLEMKDNVKALNDKLQESQETQSSLNRKMVDLNLLVEHEKDAIKRYQIELSKKDEEMKFEMKKLDEERHNWNEKLRLKNEELAQARCNIEHSQAKCLELENTLRFVECRLDKKTEKLTMMENELKQTENQIATRIDEERSLKSSLADNEREKIDLKAEREELRNSLQTAYNHVDELKNNEAALRKELGMMKSKLNDEEDRTEKLSNELKHLKNENKKLEVALSEKINHSSSLAIMLKQFENTQKETVKELGEEKGKCSEAQKTVETLETENLKLSNELANVRNVLEQKIALNQRAMDDMLRSYQSAEKGRIDAISEKESIVEELNSLKNRLASEDAKRMNIEQKLVESELIRKNLSKKVANFENSARKVLSFAKARNISPFRSYTSEMDTKIVGDGFSRSDKGSLRRSSSASPHVHFDLNTDDELISPENLSITSSVEITFQYLRNRIGELEQTKANDSTTLIRLKADNEQLSEENQKNIDKIRLLERKLVNLEEDKRILESRLSSSRQLLVSQEEGLRARENERKALKSRVVSADLHARDKEARICSLNEQVLALKTELAAMENEQKKFEKSRTIWEEEKLFYESACKDADTKMEKYQTEMKLLISAKNKLEERLKEMEHSLSRTQEQCGELEKVNKEYRNMLEEAKVDNDSKDDQRTKIDSTHLLSKLNTLQHEYDNCLLRLRTSDLEKQSLKNNLDEARNRQKQTSQRIANMQHKLEEQLEEKNCLQERLNVMEKLRAEKVMLFAENEELKRRLNRADVEHREFDACRARLERERSALKRNIETLETEKERTDAALRQITNERQALDKSLTTMEKENMELYRNCTQLQNQVTQLEKENSLNLVKESTAQIRALENKVKQIHHERQQTEQLLEQRELAYAQKIKLLESKIVLLESKIVVLKEQLDTERKRRLEVVERTAIIQRDPRELRSGLDDSVSAVHQHSLNLPREHHQLSAAGSRIRAQSLSSNFFK</sequence>
<protein>
    <submittedName>
        <fullName evidence="3">Nucleoprotein TPR/MLP1 domain-containing protein</fullName>
    </submittedName>
</protein>
<feature type="coiled-coil region" evidence="1">
    <location>
        <begin position="516"/>
        <end position="546"/>
    </location>
</feature>
<accession>A0A915PT54</accession>
<feature type="coiled-coil region" evidence="1">
    <location>
        <begin position="886"/>
        <end position="1114"/>
    </location>
</feature>
<dbReference type="Proteomes" id="UP000887581">
    <property type="component" value="Unplaced"/>
</dbReference>
<dbReference type="AlphaFoldDB" id="A0A915PT54"/>
<feature type="coiled-coil region" evidence="1">
    <location>
        <begin position="78"/>
        <end position="486"/>
    </location>
</feature>
<keyword evidence="1" id="KW-0175">Coiled coil</keyword>
<keyword evidence="2" id="KW-1185">Reference proteome</keyword>
<proteinExistence type="predicted"/>
<dbReference type="WBParaSite" id="sdigi.contig236.g6506.t1">
    <property type="protein sequence ID" value="sdigi.contig236.g6506.t1"/>
    <property type="gene ID" value="sdigi.contig236.g6506"/>
</dbReference>
<reference evidence="3" key="1">
    <citation type="submission" date="2022-11" db="UniProtKB">
        <authorList>
            <consortium name="WormBaseParasite"/>
        </authorList>
    </citation>
    <scope>IDENTIFICATION</scope>
</reference>
<organism evidence="2 3">
    <name type="scientific">Setaria digitata</name>
    <dbReference type="NCBI Taxonomy" id="48799"/>
    <lineage>
        <taxon>Eukaryota</taxon>
        <taxon>Metazoa</taxon>
        <taxon>Ecdysozoa</taxon>
        <taxon>Nematoda</taxon>
        <taxon>Chromadorea</taxon>
        <taxon>Rhabditida</taxon>
        <taxon>Spirurina</taxon>
        <taxon>Spiruromorpha</taxon>
        <taxon>Filarioidea</taxon>
        <taxon>Setariidae</taxon>
        <taxon>Setaria</taxon>
    </lineage>
</organism>
<dbReference type="SUPFAM" id="SSF57997">
    <property type="entry name" value="Tropomyosin"/>
    <property type="match status" value="1"/>
</dbReference>
<feature type="coiled-coil region" evidence="1">
    <location>
        <begin position="755"/>
        <end position="859"/>
    </location>
</feature>